<evidence type="ECO:0000313" key="4">
    <source>
        <dbReference type="Proteomes" id="UP001479436"/>
    </source>
</evidence>
<name>A0ABR2W1A5_9FUNG</name>
<proteinExistence type="predicted"/>
<protein>
    <submittedName>
        <fullName evidence="3">Uncharacterized protein</fullName>
    </submittedName>
</protein>
<comment type="caution">
    <text evidence="3">The sequence shown here is derived from an EMBL/GenBank/DDBJ whole genome shotgun (WGS) entry which is preliminary data.</text>
</comment>
<feature type="compositionally biased region" description="Polar residues" evidence="2">
    <location>
        <begin position="157"/>
        <end position="166"/>
    </location>
</feature>
<feature type="region of interest" description="Disordered" evidence="2">
    <location>
        <begin position="134"/>
        <end position="166"/>
    </location>
</feature>
<feature type="coiled-coil region" evidence="1">
    <location>
        <begin position="356"/>
        <end position="390"/>
    </location>
</feature>
<gene>
    <name evidence="3" type="ORF">K7432_006650</name>
</gene>
<evidence type="ECO:0000256" key="1">
    <source>
        <dbReference type="SAM" id="Coils"/>
    </source>
</evidence>
<evidence type="ECO:0000256" key="2">
    <source>
        <dbReference type="SAM" id="MobiDB-lite"/>
    </source>
</evidence>
<keyword evidence="1" id="KW-0175">Coiled coil</keyword>
<reference evidence="3 4" key="1">
    <citation type="submission" date="2023-04" db="EMBL/GenBank/DDBJ databases">
        <title>Genome of Basidiobolus ranarum AG-B5.</title>
        <authorList>
            <person name="Stajich J.E."/>
            <person name="Carter-House D."/>
            <person name="Gryganskyi A."/>
        </authorList>
    </citation>
    <scope>NUCLEOTIDE SEQUENCE [LARGE SCALE GENOMIC DNA]</scope>
    <source>
        <strain evidence="3 4">AG-B5</strain>
    </source>
</reference>
<feature type="coiled-coil region" evidence="1">
    <location>
        <begin position="258"/>
        <end position="327"/>
    </location>
</feature>
<evidence type="ECO:0000313" key="3">
    <source>
        <dbReference type="EMBL" id="KAK9716785.1"/>
    </source>
</evidence>
<accession>A0ABR2W1A5</accession>
<sequence>MDSSFVSLLVAFGVVVASSAYYYFNFINNKPTVDHSKVQAALLEEVERENKKKATKKAKVTTLKAPAKANGAKANPKATGNAGKRSKATNGAKVVAPPTIVEKVEEIVEALEDEEEYGADVSVASSNPYAALEVNRSPALTERKEGKKSKGSKSKKQTSLATQPQVAASVLPTEVVPVVEAAPKVSDPIPVVKQEEPKVQAPVASSEKKSKKNKSNAAVVEDVPVAKVQEIAKETTVQPPVESFTPLKAEPQVSAKELDELRQVLNDKEEAIHHLTRQNESLKSLQNQIQKEFDEVSEKLNDQQMDKKSFENKLKTLETKADSLNYTNQVLFKQLSIEKENVKALQASSYDVEQVHSTHREQQANLQQQIEQLNHERKSIYAEQETLARQVRETQSREANLVNDLGKAKAVIDQLTHELGFGQQRMSQIVSQKDQAILAMENKIKSMEHATSNEFVNLREEYDQLSRNLSNVESTKESRIQELEKELARAREQSEQHLQLAKEAEHSKAELEAVKSQLEQAQAELSKAKSSLEEVRASGQTEQVNSEVDGAQEGKN</sequence>
<organism evidence="3 4">
    <name type="scientific">Basidiobolus ranarum</name>
    <dbReference type="NCBI Taxonomy" id="34480"/>
    <lineage>
        <taxon>Eukaryota</taxon>
        <taxon>Fungi</taxon>
        <taxon>Fungi incertae sedis</taxon>
        <taxon>Zoopagomycota</taxon>
        <taxon>Entomophthoromycotina</taxon>
        <taxon>Basidiobolomycetes</taxon>
        <taxon>Basidiobolales</taxon>
        <taxon>Basidiobolaceae</taxon>
        <taxon>Basidiobolus</taxon>
    </lineage>
</organism>
<dbReference type="SUPFAM" id="SSF57997">
    <property type="entry name" value="Tropomyosin"/>
    <property type="match status" value="1"/>
</dbReference>
<feature type="region of interest" description="Disordered" evidence="2">
    <location>
        <begin position="193"/>
        <end position="216"/>
    </location>
</feature>
<dbReference type="Proteomes" id="UP001479436">
    <property type="component" value="Unassembled WGS sequence"/>
</dbReference>
<dbReference type="EMBL" id="JASJQH010007177">
    <property type="protein sequence ID" value="KAK9716785.1"/>
    <property type="molecule type" value="Genomic_DNA"/>
</dbReference>
<feature type="region of interest" description="Disordered" evidence="2">
    <location>
        <begin position="529"/>
        <end position="556"/>
    </location>
</feature>
<feature type="region of interest" description="Disordered" evidence="2">
    <location>
        <begin position="65"/>
        <end position="91"/>
    </location>
</feature>
<feature type="compositionally biased region" description="Basic residues" evidence="2">
    <location>
        <begin position="146"/>
        <end position="156"/>
    </location>
</feature>
<keyword evidence="4" id="KW-1185">Reference proteome</keyword>
<feature type="compositionally biased region" description="Low complexity" evidence="2">
    <location>
        <begin position="65"/>
        <end position="83"/>
    </location>
</feature>